<comment type="domain">
    <text evidence="11 12">The DHHC domain is required for palmitoyltransferase activity.</text>
</comment>
<keyword evidence="8 11" id="KW-0449">Lipoprotein</keyword>
<feature type="transmembrane region" description="Helical" evidence="11 12">
    <location>
        <begin position="202"/>
        <end position="224"/>
    </location>
</feature>
<feature type="compositionally biased region" description="Low complexity" evidence="13">
    <location>
        <begin position="81"/>
        <end position="97"/>
    </location>
</feature>
<evidence type="ECO:0000256" key="5">
    <source>
        <dbReference type="ARBA" id="ARBA00022989"/>
    </source>
</evidence>
<sequence length="495" mass="54979">MAAGLKTGPATKGLQALAIPGVCILIFFLGYTSQWLFNTSSSLEPGPLTTSQTYTFNILLVCLWWTYYKACSVSSGEYTFPSSSPTSDTKPSSPSTSPKDDAANQPPPNPSSSSRWCKKCAAPKPLRAHHCRHCGRCVPKMDHHCPWTANCVSLQTFPYFLRFLVWTNLSLWYLATLIYARLRQVWESRDLPAYLGPSLPALIHLTLLALICAAVCLALGILLVTTVKGWIFNRTMIEGWEAERHEAVLERYARRGGWWDDAGRGSKGPAAALELEPVEFPYDVGLFRNMAQAMGTANPLLWLFPLAGGPRVARGGRGTGWDWPENGFNARSGMWPPPDPEKMRRTGGWPGAAARQAGELETQKSGSPEEERAAFRQRQAADLRRWQKVGEQSGIIAELEEDEDEEEYNTRPGEEEEDGSTEEEDDSDDDYYYEEGMDGEPGWTNSDGDRLRDYGVDEDAEVDGVGAVPLDDAEDDDVPIAELLRRRKVLTKDEG</sequence>
<feature type="transmembrane region" description="Helical" evidence="11 12">
    <location>
        <begin position="163"/>
        <end position="182"/>
    </location>
</feature>
<comment type="caution">
    <text evidence="15">The sequence shown here is derived from an EMBL/GenBank/DDBJ whole genome shotgun (WGS) entry which is preliminary data.</text>
</comment>
<feature type="region of interest" description="Disordered" evidence="13">
    <location>
        <begin position="78"/>
        <end position="116"/>
    </location>
</feature>
<evidence type="ECO:0000256" key="9">
    <source>
        <dbReference type="ARBA" id="ARBA00023315"/>
    </source>
</evidence>
<dbReference type="InterPro" id="IPR001594">
    <property type="entry name" value="Palmitoyltrfase_DHHC"/>
</dbReference>
<feature type="compositionally biased region" description="Acidic residues" evidence="13">
    <location>
        <begin position="414"/>
        <end position="438"/>
    </location>
</feature>
<feature type="active site" description="S-palmitoyl cysteine intermediate" evidence="11">
    <location>
        <position position="145"/>
    </location>
</feature>
<evidence type="ECO:0000313" key="15">
    <source>
        <dbReference type="EMBL" id="KAJ9151816.1"/>
    </source>
</evidence>
<name>A0AA38VUV3_9PEZI</name>
<keyword evidence="5 11" id="KW-1133">Transmembrane helix</keyword>
<feature type="compositionally biased region" description="Acidic residues" evidence="13">
    <location>
        <begin position="398"/>
        <end position="407"/>
    </location>
</feature>
<evidence type="ECO:0000256" key="11">
    <source>
        <dbReference type="HAMAP-Rule" id="MF_03199"/>
    </source>
</evidence>
<keyword evidence="3 11" id="KW-0812">Transmembrane</keyword>
<accession>A0AA38VUV3</accession>
<feature type="domain" description="Palmitoyltransferase DHHC" evidence="14">
    <location>
        <begin position="113"/>
        <end position="241"/>
    </location>
</feature>
<evidence type="ECO:0000256" key="6">
    <source>
        <dbReference type="ARBA" id="ARBA00023136"/>
    </source>
</evidence>
<dbReference type="Pfam" id="PF01529">
    <property type="entry name" value="DHHC"/>
    <property type="match status" value="1"/>
</dbReference>
<evidence type="ECO:0000256" key="4">
    <source>
        <dbReference type="ARBA" id="ARBA00022824"/>
    </source>
</evidence>
<comment type="similarity">
    <text evidence="11">Belongs to the DHHC palmitoyltransferase family. PFA4 subfamily.</text>
</comment>
<dbReference type="GO" id="GO:0005789">
    <property type="term" value="C:endoplasmic reticulum membrane"/>
    <property type="evidence" value="ECO:0007669"/>
    <property type="project" value="UniProtKB-SubCell"/>
</dbReference>
<keyword evidence="7 11" id="KW-0564">Palmitate</keyword>
<evidence type="ECO:0000313" key="16">
    <source>
        <dbReference type="Proteomes" id="UP001174694"/>
    </source>
</evidence>
<proteinExistence type="inferred from homology"/>
<evidence type="ECO:0000256" key="13">
    <source>
        <dbReference type="SAM" id="MobiDB-lite"/>
    </source>
</evidence>
<dbReference type="EC" id="2.3.1.225" evidence="11"/>
<organism evidence="15 16">
    <name type="scientific">Pleurostoma richardsiae</name>
    <dbReference type="NCBI Taxonomy" id="41990"/>
    <lineage>
        <taxon>Eukaryota</taxon>
        <taxon>Fungi</taxon>
        <taxon>Dikarya</taxon>
        <taxon>Ascomycota</taxon>
        <taxon>Pezizomycotina</taxon>
        <taxon>Sordariomycetes</taxon>
        <taxon>Sordariomycetidae</taxon>
        <taxon>Calosphaeriales</taxon>
        <taxon>Pleurostomataceae</taxon>
        <taxon>Pleurostoma</taxon>
    </lineage>
</organism>
<evidence type="ECO:0000256" key="10">
    <source>
        <dbReference type="ARBA" id="ARBA00048048"/>
    </source>
</evidence>
<keyword evidence="2 11" id="KW-0808">Transferase</keyword>
<gene>
    <name evidence="11" type="primary">PFA4</name>
    <name evidence="15" type="ORF">NKR23_g2756</name>
</gene>
<comment type="subcellular location">
    <subcellularLocation>
        <location evidence="11">Endoplasmic reticulum membrane</location>
        <topology evidence="11">Multi-pass membrane protein</topology>
    </subcellularLocation>
    <subcellularLocation>
        <location evidence="1">Membrane</location>
        <topology evidence="1">Multi-pass membrane protein</topology>
    </subcellularLocation>
</comment>
<reference evidence="15" key="1">
    <citation type="submission" date="2022-07" db="EMBL/GenBank/DDBJ databases">
        <title>Fungi with potential for degradation of polypropylene.</title>
        <authorList>
            <person name="Gostincar C."/>
        </authorList>
    </citation>
    <scope>NUCLEOTIDE SEQUENCE</scope>
    <source>
        <strain evidence="15">EXF-13308</strain>
    </source>
</reference>
<dbReference type="EMBL" id="JANBVO010000005">
    <property type="protein sequence ID" value="KAJ9151816.1"/>
    <property type="molecule type" value="Genomic_DNA"/>
</dbReference>
<keyword evidence="4 11" id="KW-0256">Endoplasmic reticulum</keyword>
<comment type="function">
    <text evidence="11">Mediates the reversible addition of palmitate to target proteins, thereby regulating their membrane association and biological function.</text>
</comment>
<keyword evidence="9 11" id="KW-0012">Acyltransferase</keyword>
<dbReference type="Proteomes" id="UP001174694">
    <property type="component" value="Unassembled WGS sequence"/>
</dbReference>
<evidence type="ECO:0000256" key="7">
    <source>
        <dbReference type="ARBA" id="ARBA00023139"/>
    </source>
</evidence>
<dbReference type="HAMAP" id="MF_03199">
    <property type="entry name" value="DHHC_PAT_PFA4"/>
    <property type="match status" value="1"/>
</dbReference>
<evidence type="ECO:0000256" key="12">
    <source>
        <dbReference type="RuleBase" id="RU079119"/>
    </source>
</evidence>
<feature type="transmembrane region" description="Helical" evidence="11 12">
    <location>
        <begin position="12"/>
        <end position="31"/>
    </location>
</feature>
<evidence type="ECO:0000256" key="1">
    <source>
        <dbReference type="ARBA" id="ARBA00004141"/>
    </source>
</evidence>
<evidence type="ECO:0000256" key="2">
    <source>
        <dbReference type="ARBA" id="ARBA00022679"/>
    </source>
</evidence>
<evidence type="ECO:0000256" key="8">
    <source>
        <dbReference type="ARBA" id="ARBA00023288"/>
    </source>
</evidence>
<dbReference type="PROSITE" id="PS50216">
    <property type="entry name" value="DHHC"/>
    <property type="match status" value="1"/>
</dbReference>
<feature type="region of interest" description="Disordered" evidence="13">
    <location>
        <begin position="392"/>
        <end position="476"/>
    </location>
</feature>
<dbReference type="InterPro" id="IPR039859">
    <property type="entry name" value="PFA4/ZDH16/20/ERF2-like"/>
</dbReference>
<evidence type="ECO:0000256" key="3">
    <source>
        <dbReference type="ARBA" id="ARBA00022692"/>
    </source>
</evidence>
<feature type="transmembrane region" description="Helical" evidence="11 12">
    <location>
        <begin position="51"/>
        <end position="68"/>
    </location>
</feature>
<keyword evidence="16" id="KW-1185">Reference proteome</keyword>
<feature type="compositionally biased region" description="Basic and acidic residues" evidence="13">
    <location>
        <begin position="367"/>
        <end position="378"/>
    </location>
</feature>
<comment type="catalytic activity">
    <reaction evidence="10 11 12">
        <text>L-cysteinyl-[protein] + hexadecanoyl-CoA = S-hexadecanoyl-L-cysteinyl-[protein] + CoA</text>
        <dbReference type="Rhea" id="RHEA:36683"/>
        <dbReference type="Rhea" id="RHEA-COMP:10131"/>
        <dbReference type="Rhea" id="RHEA-COMP:11032"/>
        <dbReference type="ChEBI" id="CHEBI:29950"/>
        <dbReference type="ChEBI" id="CHEBI:57287"/>
        <dbReference type="ChEBI" id="CHEBI:57379"/>
        <dbReference type="ChEBI" id="CHEBI:74151"/>
        <dbReference type="EC" id="2.3.1.225"/>
    </reaction>
</comment>
<keyword evidence="6 11" id="KW-0472">Membrane</keyword>
<dbReference type="GO" id="GO:0019706">
    <property type="term" value="F:protein-cysteine S-palmitoyltransferase activity"/>
    <property type="evidence" value="ECO:0007669"/>
    <property type="project" value="UniProtKB-UniRule"/>
</dbReference>
<feature type="region of interest" description="Disordered" evidence="13">
    <location>
        <begin position="319"/>
        <end position="378"/>
    </location>
</feature>
<dbReference type="AlphaFoldDB" id="A0AA38VUV3"/>
<dbReference type="PANTHER" id="PTHR12246">
    <property type="entry name" value="PALMITOYLTRANSFERASE ZDHHC16"/>
    <property type="match status" value="1"/>
</dbReference>
<protein>
    <recommendedName>
        <fullName evidence="11">Palmitoyltransferase PFA4</fullName>
        <ecNumber evidence="11">2.3.1.225</ecNumber>
    </recommendedName>
    <alternativeName>
        <fullName evidence="11">Protein S-acyltransferase</fullName>
        <shortName evidence="11">PAT</shortName>
    </alternativeName>
    <alternativeName>
        <fullName evidence="11">Protein fatty acyltransferase 4</fullName>
    </alternativeName>
</protein>
<dbReference type="InterPro" id="IPR033682">
    <property type="entry name" value="PFA4"/>
</dbReference>
<evidence type="ECO:0000259" key="14">
    <source>
        <dbReference type="Pfam" id="PF01529"/>
    </source>
</evidence>